<dbReference type="GO" id="GO:0046695">
    <property type="term" value="C:SLIK (SAGA-like) complex"/>
    <property type="evidence" value="ECO:0007669"/>
    <property type="project" value="InterPro"/>
</dbReference>
<dbReference type="InterPro" id="IPR036427">
    <property type="entry name" value="Bromodomain-like_sf"/>
</dbReference>
<evidence type="ECO:0000259" key="10">
    <source>
        <dbReference type="PROSITE" id="PS50014"/>
    </source>
</evidence>
<feature type="region of interest" description="Disordered" evidence="9">
    <location>
        <begin position="90"/>
        <end position="169"/>
    </location>
</feature>
<comment type="subcellular location">
    <subcellularLocation>
        <location evidence="1">Nucleus</location>
    </subcellularLocation>
</comment>
<evidence type="ECO:0000256" key="3">
    <source>
        <dbReference type="ARBA" id="ARBA00023015"/>
    </source>
</evidence>
<evidence type="ECO:0000256" key="8">
    <source>
        <dbReference type="PROSITE-ProRule" id="PRU00035"/>
    </source>
</evidence>
<feature type="compositionally biased region" description="Polar residues" evidence="9">
    <location>
        <begin position="1022"/>
        <end position="1032"/>
    </location>
</feature>
<feature type="region of interest" description="Disordered" evidence="9">
    <location>
        <begin position="1"/>
        <end position="50"/>
    </location>
</feature>
<dbReference type="InterPro" id="IPR006565">
    <property type="entry name" value="BTP"/>
</dbReference>
<dbReference type="PRINTS" id="PR00503">
    <property type="entry name" value="BROMODOMAIN"/>
</dbReference>
<dbReference type="Pfam" id="PF00439">
    <property type="entry name" value="Bromodomain"/>
    <property type="match status" value="1"/>
</dbReference>
<dbReference type="Gene3D" id="1.20.920.10">
    <property type="entry name" value="Bromodomain-like"/>
    <property type="match status" value="1"/>
</dbReference>
<feature type="region of interest" description="Disordered" evidence="9">
    <location>
        <begin position="991"/>
        <end position="1115"/>
    </location>
</feature>
<dbReference type="InterPro" id="IPR018359">
    <property type="entry name" value="Bromodomain_CS"/>
</dbReference>
<dbReference type="InterPro" id="IPR009072">
    <property type="entry name" value="Histone-fold"/>
</dbReference>
<dbReference type="GO" id="GO:0006357">
    <property type="term" value="P:regulation of transcription by RNA polymerase II"/>
    <property type="evidence" value="ECO:0007669"/>
    <property type="project" value="UniProtKB-ARBA"/>
</dbReference>
<evidence type="ECO:0000313" key="12">
    <source>
        <dbReference type="Proteomes" id="UP001141434"/>
    </source>
</evidence>
<keyword evidence="3" id="KW-0805">Transcription regulation</keyword>
<feature type="compositionally biased region" description="Acidic residues" evidence="9">
    <location>
        <begin position="427"/>
        <end position="436"/>
    </location>
</feature>
<feature type="compositionally biased region" description="Polar residues" evidence="9">
    <location>
        <begin position="487"/>
        <end position="496"/>
    </location>
</feature>
<dbReference type="SMART" id="SM00297">
    <property type="entry name" value="BROMO"/>
    <property type="match status" value="1"/>
</dbReference>
<comment type="caution">
    <text evidence="11">The sequence shown here is derived from an EMBL/GenBank/DDBJ whole genome shotgun (WGS) entry which is preliminary data.</text>
</comment>
<sequence>MSLGHHAWPPGNIRPPDEMQDSPRPVNGLVKTLSGSRTPQVPTDGPNPSLISELDLAVEEDPRIAQFRELYRSSEPKINALFSGHYTADDSADVTAEVEQPDSQSERVDAPPPPLPPAKEETGETAESPQKPKLPAPAQEASGAAVPEHRPSTAASANVDGAKDSKKESLEEIRKQLEEDKKATEEAAKRSFHTLFYTLENDRDAMLDQQRLEESERQVEAEISGQAATGANNATGGSTGYSSLSNTNLGASSLTLKNLIARIDKKRDMVQASDAELRSLLSEVRKNRSKWASEEKIGQEELYEAAEKVLSELKAMTEHSTAFLTRVNKRDAPDYYSIIKHPMDLGTMTKKLKGLQYKSKQDFVDDLTLIWSNCLKYNTNPEHFLRKHALYMRKETDKLVPLIPDIVIRDRAEVEAEERRLQLAELDGAEESDDEPIMSSRGRKAPGKSASKKGAAPSRNTPSGSEGPSGAASAQPPAPVRADSDTAMESTQNGFSTPPPGSHTPSEPAGIGAGVAASQLDAMEIDGPTTSTTALSALSVPGVDLDDLEYNVWKQVTKKDRALIAAERHRLLKGDKLNAEEPALLRTKAGMRRWLRHQKQATIEADKVHDAESQAMEPKGAGETLAEGIEVEEDRMVPYYYDVMSGVPDLPDRLAWREDAEGNVVDASEEFLRVLPQGSFIQPDSKLSRKMDSNMRQMQETRKVCSKIGIVKQMQLQSQMYQNQFQKYQPEPFAEHDAPPHVMNDNGPIIAPWVCRAALQRSVAKVFYHTGFEEYQPGALDAVTDVASDFFQKIGETIKSYMEAPKVPATESQEPASSPTDWKPAYTEPEIVLHTLSSVGIHIDELESYMKDDIDRLGTKLSTAHERLKSLLVELLRPALTDTGDDGSHAFADGSEQFVGGDFAEDIDEDFFGFKELGLDREFGLSTLSVPLHLLQNRIDKTSQSQNISTSQAVALFPPPPPYPRITVENLSDQIGLVQAFFKSKLDSNSDEPLVEDLELPPKQRPMAARPRLPASGKIPFSSISGPTSSPQKRPAPPTGPGAIKVGSEPSKKKAKKNSGLALEMPNFNVDGDGEQSATGEGTKDPANASKSLDGAGMGDSMGETETLSMPNGTA</sequence>
<evidence type="ECO:0000256" key="7">
    <source>
        <dbReference type="ARBA" id="ARBA00093633"/>
    </source>
</evidence>
<evidence type="ECO:0000256" key="5">
    <source>
        <dbReference type="ARBA" id="ARBA00023163"/>
    </source>
</evidence>
<organism evidence="11 12">
    <name type="scientific">Penicillium alfredii</name>
    <dbReference type="NCBI Taxonomy" id="1506179"/>
    <lineage>
        <taxon>Eukaryota</taxon>
        <taxon>Fungi</taxon>
        <taxon>Dikarya</taxon>
        <taxon>Ascomycota</taxon>
        <taxon>Pezizomycotina</taxon>
        <taxon>Eurotiomycetes</taxon>
        <taxon>Eurotiomycetidae</taxon>
        <taxon>Eurotiales</taxon>
        <taxon>Aspergillaceae</taxon>
        <taxon>Penicillium</taxon>
    </lineage>
</organism>
<feature type="compositionally biased region" description="Low complexity" evidence="9">
    <location>
        <begin position="447"/>
        <end position="475"/>
    </location>
</feature>
<dbReference type="GO" id="GO:0046982">
    <property type="term" value="F:protein heterodimerization activity"/>
    <property type="evidence" value="ECO:0007669"/>
    <property type="project" value="InterPro"/>
</dbReference>
<dbReference type="Pfam" id="PF07524">
    <property type="entry name" value="Bromo_TP"/>
    <property type="match status" value="1"/>
</dbReference>
<proteinExistence type="predicted"/>
<reference evidence="11" key="1">
    <citation type="submission" date="2022-11" db="EMBL/GenBank/DDBJ databases">
        <authorList>
            <person name="Petersen C."/>
        </authorList>
    </citation>
    <scope>NUCLEOTIDE SEQUENCE</scope>
    <source>
        <strain evidence="11">IBT 34128</strain>
    </source>
</reference>
<dbReference type="InterPro" id="IPR037782">
    <property type="entry name" value="Spt7"/>
</dbReference>
<feature type="region of interest" description="Disordered" evidence="9">
    <location>
        <begin position="210"/>
        <end position="235"/>
    </location>
</feature>
<dbReference type="PROSITE" id="PS50014">
    <property type="entry name" value="BROMODOMAIN_2"/>
    <property type="match status" value="1"/>
</dbReference>
<feature type="compositionally biased region" description="Polar residues" evidence="9">
    <location>
        <begin position="1104"/>
        <end position="1115"/>
    </location>
</feature>
<dbReference type="FunFam" id="1.20.920.10:FF:000032">
    <property type="entry name" value="Transcriptional activator spt7"/>
    <property type="match status" value="1"/>
</dbReference>
<keyword evidence="6" id="KW-0539">Nucleus</keyword>
<dbReference type="GO" id="GO:0005634">
    <property type="term" value="C:nucleus"/>
    <property type="evidence" value="ECO:0007669"/>
    <property type="project" value="UniProtKB-SubCell"/>
</dbReference>
<dbReference type="GO" id="GO:0000124">
    <property type="term" value="C:SAGA complex"/>
    <property type="evidence" value="ECO:0007669"/>
    <property type="project" value="InterPro"/>
</dbReference>
<evidence type="ECO:0000256" key="1">
    <source>
        <dbReference type="ARBA" id="ARBA00004123"/>
    </source>
</evidence>
<dbReference type="CDD" id="cd22927">
    <property type="entry name" value="HFD_SPT7"/>
    <property type="match status" value="1"/>
</dbReference>
<evidence type="ECO:0000256" key="4">
    <source>
        <dbReference type="ARBA" id="ARBA00023117"/>
    </source>
</evidence>
<dbReference type="GeneID" id="81394456"/>
<evidence type="ECO:0000256" key="9">
    <source>
        <dbReference type="SAM" id="MobiDB-lite"/>
    </source>
</evidence>
<dbReference type="GO" id="GO:0006325">
    <property type="term" value="P:chromatin organization"/>
    <property type="evidence" value="ECO:0007669"/>
    <property type="project" value="UniProtKB-ARBA"/>
</dbReference>
<dbReference type="Gene3D" id="1.10.20.10">
    <property type="entry name" value="Histone, subunit A"/>
    <property type="match status" value="1"/>
</dbReference>
<dbReference type="RefSeq" id="XP_056510901.1">
    <property type="nucleotide sequence ID" value="XM_056655288.1"/>
</dbReference>
<evidence type="ECO:0000256" key="6">
    <source>
        <dbReference type="ARBA" id="ARBA00023242"/>
    </source>
</evidence>
<protein>
    <recommendedName>
        <fullName evidence="7">SAGA complex subunit Spt7</fullName>
    </recommendedName>
</protein>
<feature type="domain" description="Bromo" evidence="10">
    <location>
        <begin position="315"/>
        <end position="385"/>
    </location>
</feature>
<dbReference type="InterPro" id="IPR001487">
    <property type="entry name" value="Bromodomain"/>
</dbReference>
<keyword evidence="12" id="KW-1185">Reference proteome</keyword>
<feature type="region of interest" description="Disordered" evidence="9">
    <location>
        <begin position="425"/>
        <end position="512"/>
    </location>
</feature>
<accession>A0A9W9F896</accession>
<gene>
    <name evidence="11" type="ORF">NUU61_004706</name>
</gene>
<evidence type="ECO:0000256" key="2">
    <source>
        <dbReference type="ARBA" id="ARBA00022553"/>
    </source>
</evidence>
<dbReference type="SUPFAM" id="SSF47370">
    <property type="entry name" value="Bromodomain"/>
    <property type="match status" value="1"/>
</dbReference>
<reference evidence="11" key="2">
    <citation type="journal article" date="2023" name="IMA Fungus">
        <title>Comparative genomic study of the Penicillium genus elucidates a diverse pangenome and 15 lateral gene transfer events.</title>
        <authorList>
            <person name="Petersen C."/>
            <person name="Sorensen T."/>
            <person name="Nielsen M.R."/>
            <person name="Sondergaard T.E."/>
            <person name="Sorensen J.L."/>
            <person name="Fitzpatrick D.A."/>
            <person name="Frisvad J.C."/>
            <person name="Nielsen K.L."/>
        </authorList>
    </citation>
    <scope>NUCLEOTIDE SEQUENCE</scope>
    <source>
        <strain evidence="11">IBT 34128</strain>
    </source>
</reference>
<dbReference type="GO" id="GO:0005198">
    <property type="term" value="F:structural molecule activity"/>
    <property type="evidence" value="ECO:0007669"/>
    <property type="project" value="TreeGrafter"/>
</dbReference>
<dbReference type="EMBL" id="JAPMSZ010000007">
    <property type="protein sequence ID" value="KAJ5095350.1"/>
    <property type="molecule type" value="Genomic_DNA"/>
</dbReference>
<evidence type="ECO:0000313" key="11">
    <source>
        <dbReference type="EMBL" id="KAJ5095350.1"/>
    </source>
</evidence>
<keyword evidence="2" id="KW-0597">Phosphoprotein</keyword>
<dbReference type="Proteomes" id="UP001141434">
    <property type="component" value="Unassembled WGS sequence"/>
</dbReference>
<dbReference type="AlphaFoldDB" id="A0A9W9F896"/>
<dbReference type="PANTHER" id="PTHR47343:SF1">
    <property type="entry name" value="TRANSCRIPTIONAL ACTIVATOR SPT7"/>
    <property type="match status" value="1"/>
</dbReference>
<dbReference type="PROSITE" id="PS00633">
    <property type="entry name" value="BROMODOMAIN_1"/>
    <property type="match status" value="1"/>
</dbReference>
<dbReference type="FunFam" id="1.10.20.10:FF:000072">
    <property type="entry name" value="Transcriptional activator spt7"/>
    <property type="match status" value="1"/>
</dbReference>
<dbReference type="OrthoDB" id="21449at2759"/>
<feature type="compositionally biased region" description="Basic and acidic residues" evidence="9">
    <location>
        <begin position="210"/>
        <end position="220"/>
    </location>
</feature>
<keyword evidence="5" id="KW-0804">Transcription</keyword>
<dbReference type="CDD" id="cd05510">
    <property type="entry name" value="Bromo_SPT7_like"/>
    <property type="match status" value="1"/>
</dbReference>
<name>A0A9W9F896_9EURO</name>
<dbReference type="PANTHER" id="PTHR47343">
    <property type="entry name" value="TRANSCRIPTIONAL ACTIVATOR SPT7"/>
    <property type="match status" value="1"/>
</dbReference>
<feature type="compositionally biased region" description="Low complexity" evidence="9">
    <location>
        <begin position="224"/>
        <end position="235"/>
    </location>
</feature>
<keyword evidence="4 8" id="KW-0103">Bromodomain</keyword>